<evidence type="ECO:0000313" key="10">
    <source>
        <dbReference type="Proteomes" id="UP000093080"/>
    </source>
</evidence>
<evidence type="ECO:0000259" key="8">
    <source>
        <dbReference type="Pfam" id="PF02085"/>
    </source>
</evidence>
<dbReference type="RefSeq" id="WP_067615775.1">
    <property type="nucleotide sequence ID" value="NZ_MAGO01000001.1"/>
</dbReference>
<feature type="binding site" description="axial binding residue" evidence="6">
    <location>
        <position position="119"/>
    </location>
    <ligand>
        <name>heme c</name>
        <dbReference type="ChEBI" id="CHEBI:61717"/>
        <label>1</label>
    </ligand>
    <ligandPart>
        <name>Fe</name>
        <dbReference type="ChEBI" id="CHEBI:18248"/>
    </ligandPart>
</feature>
<dbReference type="STRING" id="1156395.DBT_0358"/>
<dbReference type="AlphaFoldDB" id="A0A1B9F9S3"/>
<organism evidence="9 10">
    <name type="scientific">Dissulfuribacter thermophilus</name>
    <dbReference type="NCBI Taxonomy" id="1156395"/>
    <lineage>
        <taxon>Bacteria</taxon>
        <taxon>Pseudomonadati</taxon>
        <taxon>Thermodesulfobacteriota</taxon>
        <taxon>Dissulfuribacteria</taxon>
        <taxon>Dissulfuribacterales</taxon>
        <taxon>Dissulfuribacteraceae</taxon>
        <taxon>Dissulfuribacter</taxon>
    </lineage>
</organism>
<dbReference type="Gene3D" id="3.90.10.10">
    <property type="entry name" value="Cytochrome C3"/>
    <property type="match status" value="1"/>
</dbReference>
<feature type="binding site" description="axial binding residue" evidence="6">
    <location>
        <position position="56"/>
    </location>
    <ligand>
        <name>heme c</name>
        <dbReference type="ChEBI" id="CHEBI:61717"/>
        <label>1</label>
    </ligand>
    <ligandPart>
        <name>Fe</name>
        <dbReference type="ChEBI" id="CHEBI:18248"/>
    </ligandPart>
</feature>
<feature type="binding site" description="axial binding residue" evidence="6">
    <location>
        <position position="118"/>
    </location>
    <ligand>
        <name>heme c</name>
        <dbReference type="ChEBI" id="CHEBI:61717"/>
        <label>3</label>
    </ligand>
    <ligandPart>
        <name>Fe</name>
        <dbReference type="ChEBI" id="CHEBI:18248"/>
    </ligandPart>
</feature>
<evidence type="ECO:0000256" key="3">
    <source>
        <dbReference type="ARBA" id="ARBA00022723"/>
    </source>
</evidence>
<name>A0A1B9F9S3_9BACT</name>
<feature type="binding site" description="axial binding residue" evidence="6">
    <location>
        <position position="115"/>
    </location>
    <ligand>
        <name>heme c</name>
        <dbReference type="ChEBI" id="CHEBI:61717"/>
        <label>1</label>
    </ligand>
    <ligandPart>
        <name>Fe</name>
        <dbReference type="ChEBI" id="CHEBI:18248"/>
    </ligandPart>
</feature>
<dbReference type="PRINTS" id="PR00609">
    <property type="entry name" value="CYTOCHROMEC3"/>
</dbReference>
<dbReference type="InterPro" id="IPR020942">
    <property type="entry name" value="Cyt_c_III_dom"/>
</dbReference>
<feature type="binding site" description="axial binding residue" evidence="6">
    <location>
        <position position="58"/>
    </location>
    <ligand>
        <name>heme c</name>
        <dbReference type="ChEBI" id="CHEBI:61717"/>
        <label>1</label>
    </ligand>
    <ligandPart>
        <name>Fe</name>
        <dbReference type="ChEBI" id="CHEBI:18248"/>
    </ligandPart>
</feature>
<feature type="chain" id="PRO_5008626241" evidence="7">
    <location>
        <begin position="25"/>
        <end position="122"/>
    </location>
</feature>
<evidence type="ECO:0000256" key="6">
    <source>
        <dbReference type="PIRSR" id="PIRSR602322-1"/>
    </source>
</evidence>
<feature type="binding site" description="axial binding residue" evidence="6">
    <location>
        <position position="47"/>
    </location>
    <ligand>
        <name>heme c</name>
        <dbReference type="ChEBI" id="CHEBI:61717"/>
        <label>1</label>
    </ligand>
    <ligandPart>
        <name>Fe</name>
        <dbReference type="ChEBI" id="CHEBI:18248"/>
    </ligandPart>
</feature>
<proteinExistence type="predicted"/>
<evidence type="ECO:0000313" key="9">
    <source>
        <dbReference type="EMBL" id="OCC16541.1"/>
    </source>
</evidence>
<feature type="binding site" description="axial binding residue" evidence="6">
    <location>
        <position position="102"/>
    </location>
    <ligand>
        <name>heme c</name>
        <dbReference type="ChEBI" id="CHEBI:61717"/>
        <label>1</label>
    </ligand>
    <ligandPart>
        <name>Fe</name>
        <dbReference type="ChEBI" id="CHEBI:18248"/>
    </ligandPart>
</feature>
<keyword evidence="7" id="KW-0732">Signal</keyword>
<dbReference type="Pfam" id="PF02085">
    <property type="entry name" value="Cytochrom_CIII"/>
    <property type="match status" value="1"/>
</dbReference>
<evidence type="ECO:0000256" key="2">
    <source>
        <dbReference type="ARBA" id="ARBA00022617"/>
    </source>
</evidence>
<feature type="binding site" description="axial binding residue" evidence="6">
    <location>
        <position position="106"/>
    </location>
    <ligand>
        <name>heme c</name>
        <dbReference type="ChEBI" id="CHEBI:61717"/>
        <label>1</label>
    </ligand>
    <ligandPart>
        <name>Fe</name>
        <dbReference type="ChEBI" id="CHEBI:18248"/>
    </ligandPart>
</feature>
<feature type="binding site" description="axial binding residue" evidence="6">
    <location>
        <position position="105"/>
    </location>
    <ligand>
        <name>heme c</name>
        <dbReference type="ChEBI" id="CHEBI:61717"/>
        <label>1</label>
    </ligand>
    <ligandPart>
        <name>Fe</name>
        <dbReference type="ChEBI" id="CHEBI:18248"/>
    </ligandPart>
</feature>
<feature type="binding site" description="axial binding residue" evidence="6">
    <location>
        <position position="44"/>
    </location>
    <ligand>
        <name>heme c</name>
        <dbReference type="ChEBI" id="CHEBI:61717"/>
        <label>1</label>
    </ligand>
    <ligandPart>
        <name>Fe</name>
        <dbReference type="ChEBI" id="CHEBI:18248"/>
    </ligandPart>
</feature>
<keyword evidence="3 6" id="KW-0479">Metal-binding</keyword>
<feature type="binding site" description="axial binding residue" evidence="6">
    <location>
        <position position="53"/>
    </location>
    <ligand>
        <name>heme c</name>
        <dbReference type="ChEBI" id="CHEBI:61717"/>
        <label>1</label>
    </ligand>
    <ligandPart>
        <name>Fe</name>
        <dbReference type="ChEBI" id="CHEBI:18248"/>
    </ligandPart>
</feature>
<gene>
    <name evidence="9" type="ORF">DBT_0358</name>
</gene>
<feature type="signal peptide" evidence="7">
    <location>
        <begin position="1"/>
        <end position="24"/>
    </location>
</feature>
<evidence type="ECO:0000256" key="5">
    <source>
        <dbReference type="ARBA" id="ARBA00023004"/>
    </source>
</evidence>
<dbReference type="GO" id="GO:0009055">
    <property type="term" value="F:electron transfer activity"/>
    <property type="evidence" value="ECO:0007669"/>
    <property type="project" value="InterPro"/>
</dbReference>
<reference evidence="9 10" key="1">
    <citation type="submission" date="2016-06" db="EMBL/GenBank/DDBJ databases">
        <title>Respiratory ammonification of nitrate coupled to the oxidation of elemental sulfur in deep-sea autotrophic thermophilic bacteria.</title>
        <authorList>
            <person name="Slobodkina G.B."/>
            <person name="Mardanov A.V."/>
            <person name="Ravin N.V."/>
            <person name="Frolova A.A."/>
            <person name="Viryasiv M.B."/>
            <person name="Chernyh N.A."/>
            <person name="Bonch-Osmolovskaya E.A."/>
            <person name="Slobodkin A.I."/>
        </authorList>
    </citation>
    <scope>NUCLEOTIDE SEQUENCE [LARGE SCALE GENOMIC DNA]</scope>
    <source>
        <strain evidence="9 10">S69</strain>
    </source>
</reference>
<sequence length="122" mass="13752">MFKKGLGVLVSLMTMAFVASTVLAGVGPAVIKLENKKGTVTFQHHKHQERTKCAECHHEKGPDGKQVPYYEGMKIQKCETCHNKSFPNKKLNKPMKAFHKNCKGCHKTHHGPTKCKECHKKK</sequence>
<keyword evidence="2 6" id="KW-0349">Heme</keyword>
<evidence type="ECO:0000256" key="7">
    <source>
        <dbReference type="SAM" id="SignalP"/>
    </source>
</evidence>
<evidence type="ECO:0000256" key="1">
    <source>
        <dbReference type="ARBA" id="ARBA00022448"/>
    </source>
</evidence>
<dbReference type="GO" id="GO:0046872">
    <property type="term" value="F:metal ion binding"/>
    <property type="evidence" value="ECO:0007669"/>
    <property type="project" value="UniProtKB-KW"/>
</dbReference>
<keyword evidence="1" id="KW-0813">Transport</keyword>
<dbReference type="EMBL" id="MAGO01000001">
    <property type="protein sequence ID" value="OCC16541.1"/>
    <property type="molecule type" value="Genomic_DNA"/>
</dbReference>
<comment type="cofactor">
    <cofactor evidence="6">
        <name>heme c</name>
        <dbReference type="ChEBI" id="CHEBI:61717"/>
    </cofactor>
    <text evidence="6">Binds 4 heme c groups covalently per monomer.</text>
</comment>
<dbReference type="CDD" id="cd08168">
    <property type="entry name" value="Cytochrom_C3"/>
    <property type="match status" value="1"/>
</dbReference>
<keyword evidence="5 6" id="KW-0408">Iron</keyword>
<protein>
    <submittedName>
        <fullName evidence="9">Class III cytochrome C family protein</fullName>
    </submittedName>
</protein>
<evidence type="ECO:0000256" key="4">
    <source>
        <dbReference type="ARBA" id="ARBA00022982"/>
    </source>
</evidence>
<dbReference type="InterPro" id="IPR036280">
    <property type="entry name" value="Multihaem_cyt_sf"/>
</dbReference>
<dbReference type="SUPFAM" id="SSF48695">
    <property type="entry name" value="Multiheme cytochromes"/>
    <property type="match status" value="1"/>
</dbReference>
<accession>A0A1B9F9S3</accession>
<dbReference type="InterPro" id="IPR002322">
    <property type="entry name" value="Cyt_c_III"/>
</dbReference>
<keyword evidence="10" id="KW-1185">Reference proteome</keyword>
<dbReference type="Proteomes" id="UP000093080">
    <property type="component" value="Unassembled WGS sequence"/>
</dbReference>
<feature type="binding site" description="axial binding residue" evidence="6">
    <location>
        <position position="57"/>
    </location>
    <ligand>
        <name>heme c</name>
        <dbReference type="ChEBI" id="CHEBI:61717"/>
        <label>1</label>
    </ligand>
    <ligandPart>
        <name>Fe</name>
        <dbReference type="ChEBI" id="CHEBI:18248"/>
    </ligandPart>
</feature>
<feature type="domain" description="Class III cytochrome C" evidence="8">
    <location>
        <begin position="31"/>
        <end position="119"/>
    </location>
</feature>
<keyword evidence="4" id="KW-0249">Electron transport</keyword>
<comment type="caution">
    <text evidence="9">The sequence shown here is derived from an EMBL/GenBank/DDBJ whole genome shotgun (WGS) entry which is preliminary data.</text>
</comment>
<dbReference type="GO" id="GO:0020037">
    <property type="term" value="F:heme binding"/>
    <property type="evidence" value="ECO:0007669"/>
    <property type="project" value="InterPro"/>
</dbReference>